<keyword evidence="6" id="KW-1185">Reference proteome</keyword>
<comment type="caution">
    <text evidence="5">The sequence shown here is derived from an EMBL/GenBank/DDBJ whole genome shotgun (WGS) entry which is preliminary data.</text>
</comment>
<evidence type="ECO:0000256" key="3">
    <source>
        <dbReference type="ARBA" id="ARBA00022898"/>
    </source>
</evidence>
<organism evidence="5 6">
    <name type="scientific">Geodia barretti</name>
    <name type="common">Barrett's horny sponge</name>
    <dbReference type="NCBI Taxonomy" id="519541"/>
    <lineage>
        <taxon>Eukaryota</taxon>
        <taxon>Metazoa</taxon>
        <taxon>Porifera</taxon>
        <taxon>Demospongiae</taxon>
        <taxon>Heteroscleromorpha</taxon>
        <taxon>Tetractinellida</taxon>
        <taxon>Astrophorina</taxon>
        <taxon>Geodiidae</taxon>
        <taxon>Geodia</taxon>
    </lineage>
</organism>
<evidence type="ECO:0000313" key="5">
    <source>
        <dbReference type="EMBL" id="CAI7998666.1"/>
    </source>
</evidence>
<dbReference type="Proteomes" id="UP001174909">
    <property type="component" value="Unassembled WGS sequence"/>
</dbReference>
<comment type="similarity">
    <text evidence="2 4">Belongs to the class-III pyridoxal-phosphate-dependent aminotransferase family.</text>
</comment>
<dbReference type="GO" id="GO:0008483">
    <property type="term" value="F:transaminase activity"/>
    <property type="evidence" value="ECO:0007669"/>
    <property type="project" value="InterPro"/>
</dbReference>
<dbReference type="InterPro" id="IPR015421">
    <property type="entry name" value="PyrdxlP-dep_Trfase_major"/>
</dbReference>
<comment type="cofactor">
    <cofactor evidence="1">
        <name>pyridoxal 5'-phosphate</name>
        <dbReference type="ChEBI" id="CHEBI:597326"/>
    </cofactor>
</comment>
<accession>A0AA35QZR6</accession>
<dbReference type="Pfam" id="PF00202">
    <property type="entry name" value="Aminotran_3"/>
    <property type="match status" value="1"/>
</dbReference>
<name>A0AA35QZR6_GEOBA</name>
<sequence length="392" mass="43052">MWDADGNEYIDYIQGMGPNLFGHAPEFVSQQVAEDMRNGYIFAAQFERELEVAEMAAAAIPIEDCTVRFAGSGTEIVQLVLRLARGWTGKSKFIRFEGHYHGWMDSVNHSVHPPIDEAGDVDAPTPVGESAGMDPGAAAQAIPCQWNDIDRLEDAFERHRGEVAAVIMEPINANTNCIMPEPGYLEAAKELAHEHGALIIFDEVITGFRVAYGGAQEFLGITPDLATYAKSIAAGFPIAMLAGRRDIMDMLGSGEVYHGGSFNSNVMSIAAAHATLTHIKLQGDTFYADLNRRGERLIDGLHQVGMETETEIHVQVLGSVFGISFNRSGDVIRNYRDHATKCDDVRYAQFASEMMREGVRLSSNGRVHMSSAHTEEQIETTIEAARRALSRM</sequence>
<dbReference type="CDD" id="cd00610">
    <property type="entry name" value="OAT_like"/>
    <property type="match status" value="1"/>
</dbReference>
<dbReference type="PANTHER" id="PTHR43713:SF3">
    <property type="entry name" value="GLUTAMATE-1-SEMIALDEHYDE 2,1-AMINOMUTASE 1, CHLOROPLASTIC-RELATED"/>
    <property type="match status" value="1"/>
</dbReference>
<protein>
    <submittedName>
        <fullName evidence="5">Glutamate-1-semialdehyde 2,1-aminomutase, chloroplastic</fullName>
    </submittedName>
</protein>
<dbReference type="GO" id="GO:0030170">
    <property type="term" value="F:pyridoxal phosphate binding"/>
    <property type="evidence" value="ECO:0007669"/>
    <property type="project" value="InterPro"/>
</dbReference>
<dbReference type="InterPro" id="IPR005814">
    <property type="entry name" value="Aminotrans_3"/>
</dbReference>
<keyword evidence="3 4" id="KW-0663">Pyridoxal phosphate</keyword>
<dbReference type="Gene3D" id="3.40.640.10">
    <property type="entry name" value="Type I PLP-dependent aspartate aminotransferase-like (Major domain)"/>
    <property type="match status" value="1"/>
</dbReference>
<evidence type="ECO:0000313" key="6">
    <source>
        <dbReference type="Proteomes" id="UP001174909"/>
    </source>
</evidence>
<dbReference type="InterPro" id="IPR015424">
    <property type="entry name" value="PyrdxlP-dep_Trfase"/>
</dbReference>
<dbReference type="InterPro" id="IPR049704">
    <property type="entry name" value="Aminotrans_3_PPA_site"/>
</dbReference>
<reference evidence="5" key="1">
    <citation type="submission" date="2023-03" db="EMBL/GenBank/DDBJ databases">
        <authorList>
            <person name="Steffen K."/>
            <person name="Cardenas P."/>
        </authorList>
    </citation>
    <scope>NUCLEOTIDE SEQUENCE</scope>
</reference>
<dbReference type="AlphaFoldDB" id="A0AA35QZR6"/>
<dbReference type="InterPro" id="IPR015422">
    <property type="entry name" value="PyrdxlP-dep_Trfase_small"/>
</dbReference>
<evidence type="ECO:0000256" key="1">
    <source>
        <dbReference type="ARBA" id="ARBA00001933"/>
    </source>
</evidence>
<gene>
    <name evidence="5" type="ORF">GBAR_LOCUS2493</name>
</gene>
<dbReference type="SUPFAM" id="SSF53383">
    <property type="entry name" value="PLP-dependent transferases"/>
    <property type="match status" value="1"/>
</dbReference>
<dbReference type="EMBL" id="CASHTH010000353">
    <property type="protein sequence ID" value="CAI7998666.1"/>
    <property type="molecule type" value="Genomic_DNA"/>
</dbReference>
<dbReference type="Gene3D" id="3.90.1150.10">
    <property type="entry name" value="Aspartate Aminotransferase, domain 1"/>
    <property type="match status" value="1"/>
</dbReference>
<dbReference type="PROSITE" id="PS00600">
    <property type="entry name" value="AA_TRANSFER_CLASS_3"/>
    <property type="match status" value="1"/>
</dbReference>
<proteinExistence type="inferred from homology"/>
<evidence type="ECO:0000256" key="4">
    <source>
        <dbReference type="RuleBase" id="RU003560"/>
    </source>
</evidence>
<evidence type="ECO:0000256" key="2">
    <source>
        <dbReference type="ARBA" id="ARBA00008954"/>
    </source>
</evidence>
<dbReference type="PANTHER" id="PTHR43713">
    <property type="entry name" value="GLUTAMATE-1-SEMIALDEHYDE 2,1-AMINOMUTASE"/>
    <property type="match status" value="1"/>
</dbReference>